<dbReference type="Gene3D" id="1.20.120.450">
    <property type="entry name" value="dinb family like domain"/>
    <property type="match status" value="1"/>
</dbReference>
<gene>
    <name evidence="2" type="ORF">GCM10023322_32930</name>
</gene>
<sequence>MRIRPRYGTAPVITYEDDLASVAAPAVRQRLRLAKTVARFGPAQWQAPSRCAGWTNRDVVIHLASVNRFWIHSINEGRRGTPTRMLDAFDPVATPAGLVAAAGNPSPADVLDAFLGSTHALTDLLSTLTDDEWSMLAESPLGHVSISAVVRHALWDAWIHERDISLGLGDLPVVEADEVDAALRCVAALGPAFGVLLGTLDDRQLTATLTTADPTVAFTIAVAQTVRVAAGVDPAAPVAVHGRAVAVLEGLSQRTPLTLQPEWHWLTAGLEQAFETG</sequence>
<evidence type="ECO:0000259" key="1">
    <source>
        <dbReference type="Pfam" id="PF11716"/>
    </source>
</evidence>
<comment type="caution">
    <text evidence="2">The sequence shown here is derived from an EMBL/GenBank/DDBJ whole genome shotgun (WGS) entry which is preliminary data.</text>
</comment>
<name>A0ABP9RV28_9ACTN</name>
<accession>A0ABP9RV28</accession>
<dbReference type="InterPro" id="IPR017517">
    <property type="entry name" value="Maleyloyr_isom"/>
</dbReference>
<reference evidence="3" key="1">
    <citation type="journal article" date="2019" name="Int. J. Syst. Evol. Microbiol.">
        <title>The Global Catalogue of Microorganisms (GCM) 10K type strain sequencing project: providing services to taxonomists for standard genome sequencing and annotation.</title>
        <authorList>
            <consortium name="The Broad Institute Genomics Platform"/>
            <consortium name="The Broad Institute Genome Sequencing Center for Infectious Disease"/>
            <person name="Wu L."/>
            <person name="Ma J."/>
        </authorList>
    </citation>
    <scope>NUCLEOTIDE SEQUENCE [LARGE SCALE GENOMIC DNA]</scope>
    <source>
        <strain evidence="3">JCM 18304</strain>
    </source>
</reference>
<dbReference type="InterPro" id="IPR034660">
    <property type="entry name" value="DinB/YfiT-like"/>
</dbReference>
<dbReference type="InterPro" id="IPR024344">
    <property type="entry name" value="MDMPI_metal-binding"/>
</dbReference>
<feature type="domain" description="Mycothiol-dependent maleylpyruvate isomerase metal-binding" evidence="1">
    <location>
        <begin position="31"/>
        <end position="164"/>
    </location>
</feature>
<dbReference type="Pfam" id="PF11716">
    <property type="entry name" value="MDMPI_N"/>
    <property type="match status" value="1"/>
</dbReference>
<organism evidence="2 3">
    <name type="scientific">Rugosimonospora acidiphila</name>
    <dbReference type="NCBI Taxonomy" id="556531"/>
    <lineage>
        <taxon>Bacteria</taxon>
        <taxon>Bacillati</taxon>
        <taxon>Actinomycetota</taxon>
        <taxon>Actinomycetes</taxon>
        <taxon>Micromonosporales</taxon>
        <taxon>Micromonosporaceae</taxon>
        <taxon>Rugosimonospora</taxon>
    </lineage>
</organism>
<dbReference type="Proteomes" id="UP001501570">
    <property type="component" value="Unassembled WGS sequence"/>
</dbReference>
<evidence type="ECO:0000313" key="3">
    <source>
        <dbReference type="Proteomes" id="UP001501570"/>
    </source>
</evidence>
<dbReference type="NCBIfam" id="TIGR03083">
    <property type="entry name" value="maleylpyruvate isomerase family mycothiol-dependent enzyme"/>
    <property type="match status" value="1"/>
</dbReference>
<dbReference type="EMBL" id="BAABJQ010000008">
    <property type="protein sequence ID" value="GAA5186517.1"/>
    <property type="molecule type" value="Genomic_DNA"/>
</dbReference>
<dbReference type="SUPFAM" id="SSF109854">
    <property type="entry name" value="DinB/YfiT-like putative metalloenzymes"/>
    <property type="match status" value="1"/>
</dbReference>
<proteinExistence type="predicted"/>
<evidence type="ECO:0000313" key="2">
    <source>
        <dbReference type="EMBL" id="GAA5186517.1"/>
    </source>
</evidence>
<protein>
    <recommendedName>
        <fullName evidence="1">Mycothiol-dependent maleylpyruvate isomerase metal-binding domain-containing protein</fullName>
    </recommendedName>
</protein>
<dbReference type="RefSeq" id="WP_345630488.1">
    <property type="nucleotide sequence ID" value="NZ_BAABJQ010000008.1"/>
</dbReference>
<keyword evidence="3" id="KW-1185">Reference proteome</keyword>